<keyword evidence="4" id="KW-1185">Reference proteome</keyword>
<evidence type="ECO:0000313" key="2">
    <source>
        <dbReference type="EMBL" id="KAB0800838.1"/>
    </source>
</evidence>
<feature type="region of interest" description="Disordered" evidence="1">
    <location>
        <begin position="79"/>
        <end position="102"/>
    </location>
</feature>
<dbReference type="OrthoDB" id="6774547at2759"/>
<proteinExistence type="predicted"/>
<dbReference type="PANTHER" id="PTHR10773:SF19">
    <property type="match status" value="1"/>
</dbReference>
<evidence type="ECO:0000313" key="3">
    <source>
        <dbReference type="EMBL" id="KAB0805081.1"/>
    </source>
</evidence>
<protein>
    <submittedName>
        <fullName evidence="3">Uncharacterized protein</fullName>
    </submittedName>
</protein>
<dbReference type="InParanoid" id="A0A5N4B641"/>
<evidence type="ECO:0000313" key="4">
    <source>
        <dbReference type="Proteomes" id="UP000327044"/>
    </source>
</evidence>
<sequence length="664" mass="77298">MQSCDYNDDGIVLIQINAEDIPAMKEDAAIQVIEDVEIVDPNGHIITNINELSNSNVREIVPLEEGTHTLQSESFADVQKLGPDENGDATPTASQKTRKRKRNVNEWKVNVRKRKCQAGEEYVNVRGKTVTRRKLTNKKNCLENCKFNCAKKISLEEREQLFQTYWSLTQNEKYVFIKATTQKVLKGRRTTELSRRKYTFVYNLKVKEEIIRVCKQFFLGTLSISQKPIYTSHLNVNEVKKDQRGKQKKTSQNFKQNKEDVMEHIKRFPVIESHYCRRTTKRKYLEPNLSVAKMYNLYVKDCEEKNTIPVKLSYYRHIFTHNFNYGFHVPKKDRCLKCESYKIKKEDKTLSQEEEDEYNTHNELKARMRLERNTDRDSKIPTLSFDLENVITCPRSEVGDFFYSQKLNIYNLTGHFSTTGQAYCAIWSESRQGRGGNIIASAFRRILDQVLTDNNVSELITWSDSCVPQNRNSFISLAVMNAIREHPELGGITMKYSIPGHGAIQEVDNIHSNIERFMAKTEFYSPLSFMRNLKSVNNRKPYKILQMRDEDFKDFEKNAKRLSFNKIPFSKVAALQFTQNLFEVGYKLKHGDDFVMQTLKNDRALGIPSRRNKETTSVLDLKPKTLIPKNSLPEEKIKAIKKMIDSCMPDIDKKYFSALLNTLK</sequence>
<comment type="caution">
    <text evidence="3">The sequence shown here is derived from an EMBL/GenBank/DDBJ whole genome shotgun (WGS) entry which is preliminary data.</text>
</comment>
<accession>A0A5N4B641</accession>
<reference evidence="3 4" key="1">
    <citation type="journal article" date="2018" name="Elife">
        <title>Firefly genomes illuminate parallel origins of bioluminescence in beetles.</title>
        <authorList>
            <person name="Fallon T.R."/>
            <person name="Lower S.E."/>
            <person name="Chang C.H."/>
            <person name="Bessho-Uehara M."/>
            <person name="Martin G.J."/>
            <person name="Bewick A.J."/>
            <person name="Behringer M."/>
            <person name="Debat H.J."/>
            <person name="Wong I."/>
            <person name="Day J.C."/>
            <person name="Suvorov A."/>
            <person name="Silva C.J."/>
            <person name="Stanger-Hall K.F."/>
            <person name="Hall D.W."/>
            <person name="Schmitz R.J."/>
            <person name="Nelson D.R."/>
            <person name="Lewis S.M."/>
            <person name="Shigenobu S."/>
            <person name="Bybee S.M."/>
            <person name="Larracuente A.M."/>
            <person name="Oba Y."/>
            <person name="Weng J.K."/>
        </authorList>
    </citation>
    <scope>NUCLEOTIDE SEQUENCE [LARGE SCALE GENOMIC DNA]</scope>
    <source>
        <strain evidence="3">1611_PpyrPB1</strain>
        <tissue evidence="3">Whole body</tissue>
    </source>
</reference>
<dbReference type="AlphaFoldDB" id="A0A5N4B641"/>
<name>A0A5N4B641_PHOPY</name>
<gene>
    <name evidence="3" type="ORF">PPYR_02051</name>
    <name evidence="2" type="ORF">PPYR_06577</name>
</gene>
<organism evidence="3 4">
    <name type="scientific">Photinus pyralis</name>
    <name type="common">Common eastern firefly</name>
    <name type="synonym">Lampyris pyralis</name>
    <dbReference type="NCBI Taxonomy" id="7054"/>
    <lineage>
        <taxon>Eukaryota</taxon>
        <taxon>Metazoa</taxon>
        <taxon>Ecdysozoa</taxon>
        <taxon>Arthropoda</taxon>
        <taxon>Hexapoda</taxon>
        <taxon>Insecta</taxon>
        <taxon>Pterygota</taxon>
        <taxon>Neoptera</taxon>
        <taxon>Endopterygota</taxon>
        <taxon>Coleoptera</taxon>
        <taxon>Polyphaga</taxon>
        <taxon>Elateriformia</taxon>
        <taxon>Elateroidea</taxon>
        <taxon>Lampyridae</taxon>
        <taxon>Lampyrinae</taxon>
        <taxon>Photinus</taxon>
    </lineage>
</organism>
<reference evidence="3" key="2">
    <citation type="submission" date="2019-08" db="EMBL/GenBank/DDBJ databases">
        <authorList>
            <consortium name="Photinus pyralis genome working group"/>
            <person name="Fallon T.R."/>
            <person name="Sander Lower S.E."/>
            <person name="Weng J.-K."/>
        </authorList>
    </citation>
    <scope>NUCLEOTIDE SEQUENCE</scope>
    <source>
        <strain evidence="3">1611_PpyrPB1</strain>
        <tissue evidence="3">Whole body</tissue>
    </source>
</reference>
<dbReference type="EMBL" id="VVIM01000004">
    <property type="protein sequence ID" value="KAB0800838.1"/>
    <property type="molecule type" value="Genomic_DNA"/>
</dbReference>
<evidence type="ECO:0000256" key="1">
    <source>
        <dbReference type="SAM" id="MobiDB-lite"/>
    </source>
</evidence>
<dbReference type="Proteomes" id="UP000327044">
    <property type="component" value="Unassembled WGS sequence"/>
</dbReference>
<dbReference type="EMBL" id="VVIM01000001">
    <property type="protein sequence ID" value="KAB0805081.1"/>
    <property type="molecule type" value="Genomic_DNA"/>
</dbReference>
<dbReference type="PANTHER" id="PTHR10773">
    <property type="entry name" value="DNA-DIRECTED RNA POLYMERASES I, II, AND III SUBUNIT RPABC2"/>
    <property type="match status" value="1"/>
</dbReference>